<proteinExistence type="predicted"/>
<feature type="chain" id="PRO_5031291958" description="Secreted protein" evidence="1">
    <location>
        <begin position="20"/>
        <end position="298"/>
    </location>
</feature>
<gene>
    <name evidence="2" type="ORF">BLA60_37950</name>
</gene>
<accession>A0A7Z0WDT0</accession>
<dbReference type="AlphaFoldDB" id="A0A7Z0WDT0"/>
<organism evidence="2 3">
    <name type="scientific">Actinophytocola xinjiangensis</name>
    <dbReference type="NCBI Taxonomy" id="485602"/>
    <lineage>
        <taxon>Bacteria</taxon>
        <taxon>Bacillati</taxon>
        <taxon>Actinomycetota</taxon>
        <taxon>Actinomycetes</taxon>
        <taxon>Pseudonocardiales</taxon>
        <taxon>Pseudonocardiaceae</taxon>
    </lineage>
</organism>
<dbReference type="Proteomes" id="UP000185696">
    <property type="component" value="Unassembled WGS sequence"/>
</dbReference>
<feature type="signal peptide" evidence="1">
    <location>
        <begin position="1"/>
        <end position="19"/>
    </location>
</feature>
<dbReference type="RefSeq" id="WP_075137926.1">
    <property type="nucleotide sequence ID" value="NZ_MSIF01000034.1"/>
</dbReference>
<evidence type="ECO:0000313" key="2">
    <source>
        <dbReference type="EMBL" id="OLF05021.1"/>
    </source>
</evidence>
<keyword evidence="3" id="KW-1185">Reference proteome</keyword>
<name>A0A7Z0WDT0_9PSEU</name>
<dbReference type="EMBL" id="MSIF01000034">
    <property type="protein sequence ID" value="OLF05021.1"/>
    <property type="molecule type" value="Genomic_DNA"/>
</dbReference>
<sequence>MSLVLGAGVALTAPATASAETLPGEWAPFGDCPVDAPAMLAADGSTVVATCMSGAIPNGTITLGTGTMPVGAVNFSFGVLNQSGVYSAVAPANGGLTGDSVTVPGGMLGLMCPSDIPVISDICDAVVDSNLNTVTATMEAAGPPRDFDFSAAATVGRPIMTMPVKIRLKNPFLRSSCYIGSNSNPILLKVANTVQPRPAFSRFNADGTPNATGEMNMLTLSGGILNDSTFAVPAAKGCDFVGLIDMVLNARQGLPASSGTNSLTLNNATFKLAGFQNPRAHVPNQGRVLSERWHAAAG</sequence>
<evidence type="ECO:0000313" key="3">
    <source>
        <dbReference type="Proteomes" id="UP000185696"/>
    </source>
</evidence>
<reference evidence="2 3" key="1">
    <citation type="submission" date="2016-12" db="EMBL/GenBank/DDBJ databases">
        <title>The draft genome sequence of Actinophytocola xinjiangensis.</title>
        <authorList>
            <person name="Wang W."/>
            <person name="Yuan L."/>
        </authorList>
    </citation>
    <scope>NUCLEOTIDE SEQUENCE [LARGE SCALE GENOMIC DNA]</scope>
    <source>
        <strain evidence="2 3">CGMCC 4.4663</strain>
    </source>
</reference>
<evidence type="ECO:0008006" key="4">
    <source>
        <dbReference type="Google" id="ProtNLM"/>
    </source>
</evidence>
<protein>
    <recommendedName>
        <fullName evidence="4">Secreted protein</fullName>
    </recommendedName>
</protein>
<evidence type="ECO:0000256" key="1">
    <source>
        <dbReference type="SAM" id="SignalP"/>
    </source>
</evidence>
<comment type="caution">
    <text evidence="2">The sequence shown here is derived from an EMBL/GenBank/DDBJ whole genome shotgun (WGS) entry which is preliminary data.</text>
</comment>
<keyword evidence="1" id="KW-0732">Signal</keyword>